<keyword evidence="3 4" id="KW-0663">Pyridoxal phosphate</keyword>
<dbReference type="Pfam" id="PF00202">
    <property type="entry name" value="Aminotran_3"/>
    <property type="match status" value="1"/>
</dbReference>
<evidence type="ECO:0000313" key="6">
    <source>
        <dbReference type="Proteomes" id="UP000248039"/>
    </source>
</evidence>
<accession>A0A2V4NSM8</accession>
<dbReference type="PANTHER" id="PTHR43094">
    <property type="entry name" value="AMINOTRANSFERASE"/>
    <property type="match status" value="1"/>
</dbReference>
<evidence type="ECO:0000256" key="4">
    <source>
        <dbReference type="RuleBase" id="RU003560"/>
    </source>
</evidence>
<proteinExistence type="inferred from homology"/>
<reference evidence="5 6" key="1">
    <citation type="submission" date="2018-03" db="EMBL/GenBank/DDBJ databases">
        <title>Bioinformatic expansion and discovery of thiopeptide antibiotics.</title>
        <authorList>
            <person name="Schwalen C.J."/>
            <person name="Hudson G.A."/>
            <person name="Mitchell D.A."/>
        </authorList>
    </citation>
    <scope>NUCLEOTIDE SEQUENCE [LARGE SCALE GENOMIC DNA]</scope>
    <source>
        <strain evidence="5 6">ATCC 21389</strain>
    </source>
</reference>
<dbReference type="RefSeq" id="WP_110669799.1">
    <property type="nucleotide sequence ID" value="NZ_PYBW01000045.1"/>
</dbReference>
<dbReference type="AlphaFoldDB" id="A0A2V4NSM8"/>
<comment type="similarity">
    <text evidence="2 4">Belongs to the class-III pyridoxal-phosphate-dependent aminotransferase family.</text>
</comment>
<dbReference type="SUPFAM" id="SSF53383">
    <property type="entry name" value="PLP-dependent transferases"/>
    <property type="match status" value="1"/>
</dbReference>
<dbReference type="EMBL" id="PYBW01000045">
    <property type="protein sequence ID" value="PYC79170.1"/>
    <property type="molecule type" value="Genomic_DNA"/>
</dbReference>
<dbReference type="NCBIfam" id="NF004718">
    <property type="entry name" value="PRK06062.1"/>
    <property type="match status" value="1"/>
</dbReference>
<keyword evidence="6" id="KW-1185">Reference proteome</keyword>
<dbReference type="OrthoDB" id="9801834at2"/>
<dbReference type="PANTHER" id="PTHR43094:SF1">
    <property type="entry name" value="AMINOTRANSFERASE CLASS-III"/>
    <property type="match status" value="1"/>
</dbReference>
<dbReference type="PROSITE" id="PS00600">
    <property type="entry name" value="AA_TRANSFER_CLASS_3"/>
    <property type="match status" value="1"/>
</dbReference>
<gene>
    <name evidence="5" type="ORF">C7C46_15010</name>
</gene>
<dbReference type="Gene3D" id="3.90.1150.10">
    <property type="entry name" value="Aspartate Aminotransferase, domain 1"/>
    <property type="match status" value="1"/>
</dbReference>
<sequence>MSIPTADPAAGQAVKAADRAHVFHSWSAQAQIAPLAVAGAEGSYFWDYEGNRFLDFSSQLVNANIGHQHPKVVAAIQEQAGKLCTLAPGFAVEARSEAARLIAERTPGDLDKIFFTNGGAEATENAIRMARLHTGRQKVLSTYRSYHGATANAIALTGDPRRWPSETGTSGVVHFWGPHTYRSAFHAENEAQECERALSHLEQVIAFEGPQTVAAIILETVVGTAGILVPPPGYLAGVREICDRYGIVFILDEVMAGFGRTGAWFAADHWGVTPDLLTFAKGVNSGYVPLGGVAISAEIAATFAERPFPGGLTYSGHPLACASAVATINTMAEEGIVEHAKEIGETVLGPGLRELAERHPVIGEVRGLGVFWALDLVRDRATREPLVPYNASGAANAPMAELAAACRKRGLWPLTNMNRFHVVPPCTVSAEEAREGLAALDEALTVVDAHVA</sequence>
<keyword evidence="5" id="KW-0032">Aminotransferase</keyword>
<dbReference type="InterPro" id="IPR049704">
    <property type="entry name" value="Aminotrans_3_PPA_site"/>
</dbReference>
<evidence type="ECO:0000256" key="1">
    <source>
        <dbReference type="ARBA" id="ARBA00001933"/>
    </source>
</evidence>
<evidence type="ECO:0000256" key="3">
    <source>
        <dbReference type="ARBA" id="ARBA00022898"/>
    </source>
</evidence>
<dbReference type="FunFam" id="3.40.640.10:FF:000004">
    <property type="entry name" value="Acetylornithine aminotransferase"/>
    <property type="match status" value="1"/>
</dbReference>
<name>A0A2V4NSM8_9ACTN</name>
<organism evidence="5 6">
    <name type="scientific">Streptomyces tateyamensis</name>
    <dbReference type="NCBI Taxonomy" id="565073"/>
    <lineage>
        <taxon>Bacteria</taxon>
        <taxon>Bacillati</taxon>
        <taxon>Actinomycetota</taxon>
        <taxon>Actinomycetes</taxon>
        <taxon>Kitasatosporales</taxon>
        <taxon>Streptomycetaceae</taxon>
        <taxon>Streptomyces</taxon>
    </lineage>
</organism>
<dbReference type="Proteomes" id="UP000248039">
    <property type="component" value="Unassembled WGS sequence"/>
</dbReference>
<dbReference type="InterPro" id="IPR015424">
    <property type="entry name" value="PyrdxlP-dep_Trfase"/>
</dbReference>
<protein>
    <submittedName>
        <fullName evidence="5">Aspartate aminotransferase family protein</fullName>
    </submittedName>
</protein>
<dbReference type="GO" id="GO:0030170">
    <property type="term" value="F:pyridoxal phosphate binding"/>
    <property type="evidence" value="ECO:0007669"/>
    <property type="project" value="InterPro"/>
</dbReference>
<dbReference type="GO" id="GO:0005829">
    <property type="term" value="C:cytosol"/>
    <property type="evidence" value="ECO:0007669"/>
    <property type="project" value="TreeGrafter"/>
</dbReference>
<evidence type="ECO:0000313" key="5">
    <source>
        <dbReference type="EMBL" id="PYC79170.1"/>
    </source>
</evidence>
<dbReference type="Gene3D" id="3.40.640.10">
    <property type="entry name" value="Type I PLP-dependent aspartate aminotransferase-like (Major domain)"/>
    <property type="match status" value="1"/>
</dbReference>
<dbReference type="CDD" id="cd00610">
    <property type="entry name" value="OAT_like"/>
    <property type="match status" value="1"/>
</dbReference>
<evidence type="ECO:0000256" key="2">
    <source>
        <dbReference type="ARBA" id="ARBA00008954"/>
    </source>
</evidence>
<dbReference type="InterPro" id="IPR015422">
    <property type="entry name" value="PyrdxlP-dep_Trfase_small"/>
</dbReference>
<comment type="caution">
    <text evidence="5">The sequence shown here is derived from an EMBL/GenBank/DDBJ whole genome shotgun (WGS) entry which is preliminary data.</text>
</comment>
<dbReference type="GO" id="GO:0008483">
    <property type="term" value="F:transaminase activity"/>
    <property type="evidence" value="ECO:0007669"/>
    <property type="project" value="UniProtKB-KW"/>
</dbReference>
<comment type="cofactor">
    <cofactor evidence="1">
        <name>pyridoxal 5'-phosphate</name>
        <dbReference type="ChEBI" id="CHEBI:597326"/>
    </cofactor>
</comment>
<keyword evidence="5" id="KW-0808">Transferase</keyword>
<dbReference type="InterPro" id="IPR005814">
    <property type="entry name" value="Aminotrans_3"/>
</dbReference>
<dbReference type="InterPro" id="IPR015421">
    <property type="entry name" value="PyrdxlP-dep_Trfase_major"/>
</dbReference>